<keyword evidence="3" id="KW-1185">Reference proteome</keyword>
<organism evidence="2 3">
    <name type="scientific">Discina gigas</name>
    <dbReference type="NCBI Taxonomy" id="1032678"/>
    <lineage>
        <taxon>Eukaryota</taxon>
        <taxon>Fungi</taxon>
        <taxon>Dikarya</taxon>
        <taxon>Ascomycota</taxon>
        <taxon>Pezizomycotina</taxon>
        <taxon>Pezizomycetes</taxon>
        <taxon>Pezizales</taxon>
        <taxon>Discinaceae</taxon>
        <taxon>Discina</taxon>
    </lineage>
</organism>
<feature type="compositionally biased region" description="Polar residues" evidence="1">
    <location>
        <begin position="31"/>
        <end position="40"/>
    </location>
</feature>
<evidence type="ECO:0000313" key="2">
    <source>
        <dbReference type="EMBL" id="KAL0632185.1"/>
    </source>
</evidence>
<feature type="region of interest" description="Disordered" evidence="1">
    <location>
        <begin position="1"/>
        <end position="40"/>
    </location>
</feature>
<feature type="compositionally biased region" description="Polar residues" evidence="1">
    <location>
        <begin position="1"/>
        <end position="10"/>
    </location>
</feature>
<comment type="caution">
    <text evidence="2">The sequence shown here is derived from an EMBL/GenBank/DDBJ whole genome shotgun (WGS) entry which is preliminary data.</text>
</comment>
<dbReference type="EMBL" id="JBBBZM010000182">
    <property type="protein sequence ID" value="KAL0632185.1"/>
    <property type="molecule type" value="Genomic_DNA"/>
</dbReference>
<name>A0ABR3G8T6_9PEZI</name>
<gene>
    <name evidence="2" type="ORF">Q9L58_008934</name>
</gene>
<accession>A0ABR3G8T6</accession>
<protein>
    <submittedName>
        <fullName evidence="2">Uncharacterized protein</fullName>
    </submittedName>
</protein>
<reference evidence="2 3" key="1">
    <citation type="submission" date="2024-02" db="EMBL/GenBank/DDBJ databases">
        <title>Discinaceae phylogenomics.</title>
        <authorList>
            <person name="Dirks A.C."/>
            <person name="James T.Y."/>
        </authorList>
    </citation>
    <scope>NUCLEOTIDE SEQUENCE [LARGE SCALE GENOMIC DNA]</scope>
    <source>
        <strain evidence="2 3">ACD0624</strain>
    </source>
</reference>
<sequence length="82" mass="9051">MTSLVKNNPRTILAKHQQPTPAPIEPRAASPANSQTLSPSAVRTVNAFRYAVPMPTRAELLREPMLPDDKNPDGSLKEFGEW</sequence>
<evidence type="ECO:0000313" key="3">
    <source>
        <dbReference type="Proteomes" id="UP001447188"/>
    </source>
</evidence>
<feature type="region of interest" description="Disordered" evidence="1">
    <location>
        <begin position="61"/>
        <end position="82"/>
    </location>
</feature>
<dbReference type="Proteomes" id="UP001447188">
    <property type="component" value="Unassembled WGS sequence"/>
</dbReference>
<evidence type="ECO:0000256" key="1">
    <source>
        <dbReference type="SAM" id="MobiDB-lite"/>
    </source>
</evidence>
<proteinExistence type="predicted"/>